<evidence type="ECO:0000313" key="2">
    <source>
        <dbReference type="Proteomes" id="UP000077628"/>
    </source>
</evidence>
<protein>
    <submittedName>
        <fullName evidence="1">Uncharacterized protein</fullName>
    </submittedName>
</protein>
<reference evidence="2" key="1">
    <citation type="submission" date="2016-03" db="EMBL/GenBank/DDBJ databases">
        <authorList>
            <person name="Heylen K."/>
            <person name="De Vos P."/>
            <person name="Vekeman B."/>
        </authorList>
    </citation>
    <scope>NUCLEOTIDE SEQUENCE [LARGE SCALE GENOMIC DNA]</scope>
    <source>
        <strain evidence="2">R-45383</strain>
    </source>
</reference>
<gene>
    <name evidence="1" type="ORF">A1355_22595</name>
</gene>
<dbReference type="Proteomes" id="UP000077628">
    <property type="component" value="Unassembled WGS sequence"/>
</dbReference>
<dbReference type="EMBL" id="LUUK01000081">
    <property type="protein sequence ID" value="OAI22316.1"/>
    <property type="molecule type" value="Genomic_DNA"/>
</dbReference>
<comment type="caution">
    <text evidence="1">The sequence shown here is derived from an EMBL/GenBank/DDBJ whole genome shotgun (WGS) entry which is preliminary data.</text>
</comment>
<dbReference type="AlphaFoldDB" id="A0A177NW99"/>
<accession>A0A177NW99</accession>
<evidence type="ECO:0000313" key="1">
    <source>
        <dbReference type="EMBL" id="OAI22316.1"/>
    </source>
</evidence>
<sequence>MQVVLTKELVMDSSHGVLLADLPIATGEKFTIIVLKDSDAGSQQATERRTAYAHRFVVEGIELPAREALYER</sequence>
<name>A0A177NW99_9GAMM</name>
<dbReference type="STRING" id="702114.A1355_22595"/>
<organism evidence="1 2">
    <name type="scientific">Methylomonas koyamae</name>
    <dbReference type="NCBI Taxonomy" id="702114"/>
    <lineage>
        <taxon>Bacteria</taxon>
        <taxon>Pseudomonadati</taxon>
        <taxon>Pseudomonadota</taxon>
        <taxon>Gammaproteobacteria</taxon>
        <taxon>Methylococcales</taxon>
        <taxon>Methylococcaceae</taxon>
        <taxon>Methylomonas</taxon>
    </lineage>
</organism>
<dbReference type="RefSeq" id="WP_064026582.1">
    <property type="nucleotide sequence ID" value="NZ_LUUK01000081.1"/>
</dbReference>
<proteinExistence type="predicted"/>
<keyword evidence="2" id="KW-1185">Reference proteome</keyword>